<dbReference type="InterPro" id="IPR008715">
    <property type="entry name" value="SAM-MeTfrase_NodS-like"/>
</dbReference>
<name>A0ABT1MMU5_9RHOB</name>
<organism evidence="1 2">
    <name type="scientific">Paracoccus albicereus</name>
    <dbReference type="NCBI Taxonomy" id="2922394"/>
    <lineage>
        <taxon>Bacteria</taxon>
        <taxon>Pseudomonadati</taxon>
        <taxon>Pseudomonadota</taxon>
        <taxon>Alphaproteobacteria</taxon>
        <taxon>Rhodobacterales</taxon>
        <taxon>Paracoccaceae</taxon>
        <taxon>Paracoccus</taxon>
    </lineage>
</organism>
<dbReference type="Pfam" id="PF05401">
    <property type="entry name" value="NodS"/>
    <property type="match status" value="1"/>
</dbReference>
<protein>
    <submittedName>
        <fullName evidence="1">Nodulation S family protein</fullName>
    </submittedName>
</protein>
<sequence length="183" mass="20405">MSVPLTELQRLYAGTDDPWDFDGVYEQAKFAATADALSRDAYDAGFEIGCGNGALAQHLAPRCGRYVGMDAVERAIEAARRRVPEASFIRDLYPCPLPNEEFDLIVLSEFLYFLGAETIRDLAADIEGRWPTAELILVTYLGDTAHSLQGEETLAIFTDAATGHRFEPVRQETRYRIDRGLPK</sequence>
<keyword evidence="2" id="KW-1185">Reference proteome</keyword>
<comment type="caution">
    <text evidence="1">The sequence shown here is derived from an EMBL/GenBank/DDBJ whole genome shotgun (WGS) entry which is preliminary data.</text>
</comment>
<dbReference type="CDD" id="cd02440">
    <property type="entry name" value="AdoMet_MTases"/>
    <property type="match status" value="1"/>
</dbReference>
<proteinExistence type="predicted"/>
<dbReference type="Proteomes" id="UP001203945">
    <property type="component" value="Unassembled WGS sequence"/>
</dbReference>
<dbReference type="Gene3D" id="3.40.50.150">
    <property type="entry name" value="Vaccinia Virus protein VP39"/>
    <property type="match status" value="1"/>
</dbReference>
<dbReference type="InterPro" id="IPR029063">
    <property type="entry name" value="SAM-dependent_MTases_sf"/>
</dbReference>
<reference evidence="1 2" key="1">
    <citation type="submission" date="2022-03" db="EMBL/GenBank/DDBJ databases">
        <authorList>
            <person name="He Y."/>
        </authorList>
    </citation>
    <scope>NUCLEOTIDE SEQUENCE [LARGE SCALE GENOMIC DNA]</scope>
    <source>
        <strain evidence="1 2">TK19116</strain>
    </source>
</reference>
<dbReference type="SUPFAM" id="SSF53335">
    <property type="entry name" value="S-adenosyl-L-methionine-dependent methyltransferases"/>
    <property type="match status" value="1"/>
</dbReference>
<evidence type="ECO:0000313" key="2">
    <source>
        <dbReference type="Proteomes" id="UP001203945"/>
    </source>
</evidence>
<accession>A0ABT1MMU5</accession>
<gene>
    <name evidence="1" type="ORF">MLD63_03975</name>
</gene>
<dbReference type="RefSeq" id="WP_255328592.1">
    <property type="nucleotide sequence ID" value="NZ_JAKZEU010000002.1"/>
</dbReference>
<dbReference type="EMBL" id="JAKZEU010000002">
    <property type="protein sequence ID" value="MCQ0969587.1"/>
    <property type="molecule type" value="Genomic_DNA"/>
</dbReference>
<evidence type="ECO:0000313" key="1">
    <source>
        <dbReference type="EMBL" id="MCQ0969587.1"/>
    </source>
</evidence>